<evidence type="ECO:0000256" key="7">
    <source>
        <dbReference type="ARBA" id="ARBA00023004"/>
    </source>
</evidence>
<evidence type="ECO:0000256" key="1">
    <source>
        <dbReference type="ARBA" id="ARBA00001966"/>
    </source>
</evidence>
<gene>
    <name evidence="14" type="ordered locus">HCW_02600</name>
</gene>
<accession>I0ELI2</accession>
<evidence type="ECO:0000256" key="2">
    <source>
        <dbReference type="ARBA" id="ARBA00004742"/>
    </source>
</evidence>
<dbReference type="FunFam" id="3.30.1330.90:FF:000001">
    <property type="entry name" value="L-serine ammonia-lyase 1"/>
    <property type="match status" value="1"/>
</dbReference>
<dbReference type="InterPro" id="IPR005131">
    <property type="entry name" value="Ser_deHydtase_bsu"/>
</dbReference>
<protein>
    <recommendedName>
        <fullName evidence="11">L-serine dehydratase</fullName>
        <ecNumber evidence="11">4.3.1.17</ecNumber>
    </recommendedName>
</protein>
<dbReference type="STRING" id="182217.HCW_02600"/>
<keyword evidence="8 11" id="KW-0411">Iron-sulfur</keyword>
<evidence type="ECO:0000313" key="15">
    <source>
        <dbReference type="Proteomes" id="UP000005010"/>
    </source>
</evidence>
<keyword evidence="6 11" id="KW-0479">Metal-binding</keyword>
<evidence type="ECO:0000256" key="9">
    <source>
        <dbReference type="ARBA" id="ARBA00023239"/>
    </source>
</evidence>
<evidence type="ECO:0000256" key="3">
    <source>
        <dbReference type="ARBA" id="ARBA00008636"/>
    </source>
</evidence>
<dbReference type="EC" id="4.3.1.17" evidence="11"/>
<reference evidence="15" key="1">
    <citation type="submission" date="2012-04" db="EMBL/GenBank/DDBJ databases">
        <title>Complete genome sequence of Helicobacter cetorum strain MIT 00-7128.</title>
        <authorList>
            <person name="Kersulyte D."/>
            <person name="Berg D.E."/>
        </authorList>
    </citation>
    <scope>NUCLEOTIDE SEQUENCE [LARGE SCALE GENOMIC DNA]</scope>
    <source>
        <strain evidence="15">MIT 00-7128</strain>
    </source>
</reference>
<dbReference type="InterPro" id="IPR004644">
    <property type="entry name" value="Fe-S_L-Ser_mono"/>
</dbReference>
<dbReference type="GO" id="GO:0003941">
    <property type="term" value="F:L-serine ammonia-lyase activity"/>
    <property type="evidence" value="ECO:0007669"/>
    <property type="project" value="UniProtKB-UniRule"/>
</dbReference>
<dbReference type="RefSeq" id="WP_014660673.1">
    <property type="nucleotide sequence ID" value="NC_017737.1"/>
</dbReference>
<dbReference type="Pfam" id="PF03313">
    <property type="entry name" value="SDH_alpha"/>
    <property type="match status" value="1"/>
</dbReference>
<evidence type="ECO:0000256" key="10">
    <source>
        <dbReference type="ARBA" id="ARBA00049406"/>
    </source>
</evidence>
<evidence type="ECO:0000256" key="4">
    <source>
        <dbReference type="ARBA" id="ARBA00022432"/>
    </source>
</evidence>
<name>I0ELI2_HELC0</name>
<dbReference type="NCBIfam" id="TIGR00720">
    <property type="entry name" value="sda_mono"/>
    <property type="match status" value="1"/>
</dbReference>
<feature type="domain" description="Serine dehydratase-like alpha subunit" evidence="12">
    <location>
        <begin position="187"/>
        <end position="450"/>
    </location>
</feature>
<keyword evidence="5 11" id="KW-0004">4Fe-4S</keyword>
<dbReference type="HOGENOM" id="CLU_022305_0_1_7"/>
<dbReference type="InterPro" id="IPR029009">
    <property type="entry name" value="ASB_dom_sf"/>
</dbReference>
<dbReference type="eggNOG" id="COG1760">
    <property type="taxonomic scope" value="Bacteria"/>
</dbReference>
<dbReference type="InterPro" id="IPR051318">
    <property type="entry name" value="Fe-S_L-Ser"/>
</dbReference>
<dbReference type="Gene3D" id="3.30.1330.90">
    <property type="entry name" value="D-3-phosphoglycerate dehydrogenase, domain 3"/>
    <property type="match status" value="1"/>
</dbReference>
<proteinExistence type="inferred from homology"/>
<dbReference type="AlphaFoldDB" id="I0ELI2"/>
<evidence type="ECO:0000256" key="6">
    <source>
        <dbReference type="ARBA" id="ARBA00022723"/>
    </source>
</evidence>
<evidence type="ECO:0000256" key="8">
    <source>
        <dbReference type="ARBA" id="ARBA00023014"/>
    </source>
</evidence>
<comment type="cofactor">
    <cofactor evidence="1 11">
        <name>[4Fe-4S] cluster</name>
        <dbReference type="ChEBI" id="CHEBI:49883"/>
    </cofactor>
</comment>
<evidence type="ECO:0000259" key="12">
    <source>
        <dbReference type="Pfam" id="PF03313"/>
    </source>
</evidence>
<keyword evidence="15" id="KW-1185">Reference proteome</keyword>
<dbReference type="PANTHER" id="PTHR30182">
    <property type="entry name" value="L-SERINE DEHYDRATASE"/>
    <property type="match status" value="1"/>
</dbReference>
<sequence>MASFSILSIFKIGVGPSSSHTIGPMEAGARFCELLKDVLEQVERIQITLHGSLSLTGKGHLSDEAVLIGLHGICANSLDINTKKAILYSVLENKLLMLANKKAINFDYDKDLIFDDNRLSRHENALVLQAFNANKELLKEETYYSTGGGFVYTERELDQSLEKDLCQKNIYDFNSAKELLELCQMHQKSIAEIVRLREIALGNHPDEVMTKIYQVMLECYHNGANSKEIYLPGRLQVTRLAPSIKIRLEKHPKNGNDPLALIDYISLYARAIAEENASGGKVVTAPTNGACAVVPSVLLYAQNHLFENLSQTAINDFLLTCSAIGYLYKKNASLSGAEAGCQAEIGVASSMAAGGLACLYQATMQQILIASEIAMEHHLGLTCDPVGGLVQIPCIERNVLGAIKAISASKLALEDAYKPKVSLDEVIATMRATGKDMDAKYKETSLGGLAKTIKC</sequence>
<dbReference type="EMBL" id="CP003479">
    <property type="protein sequence ID" value="AFI03801.1"/>
    <property type="molecule type" value="Genomic_DNA"/>
</dbReference>
<dbReference type="GO" id="GO:0006094">
    <property type="term" value="P:gluconeogenesis"/>
    <property type="evidence" value="ECO:0007669"/>
    <property type="project" value="UniProtKB-KW"/>
</dbReference>
<evidence type="ECO:0000313" key="14">
    <source>
        <dbReference type="EMBL" id="AFI03801.1"/>
    </source>
</evidence>
<evidence type="ECO:0000256" key="11">
    <source>
        <dbReference type="RuleBase" id="RU366059"/>
    </source>
</evidence>
<comment type="similarity">
    <text evidence="3 11">Belongs to the iron-sulfur dependent L-serine dehydratase family.</text>
</comment>
<dbReference type="Pfam" id="PF03315">
    <property type="entry name" value="SDH_beta"/>
    <property type="match status" value="1"/>
</dbReference>
<comment type="pathway">
    <text evidence="2">Carbohydrate biosynthesis; gluconeogenesis.</text>
</comment>
<dbReference type="KEGG" id="hce:HCW_02600"/>
<dbReference type="Proteomes" id="UP000005010">
    <property type="component" value="Chromosome"/>
</dbReference>
<dbReference type="GO" id="GO:0051539">
    <property type="term" value="F:4 iron, 4 sulfur cluster binding"/>
    <property type="evidence" value="ECO:0007669"/>
    <property type="project" value="UniProtKB-UniRule"/>
</dbReference>
<evidence type="ECO:0000259" key="13">
    <source>
        <dbReference type="Pfam" id="PF03315"/>
    </source>
</evidence>
<evidence type="ECO:0000256" key="5">
    <source>
        <dbReference type="ARBA" id="ARBA00022485"/>
    </source>
</evidence>
<dbReference type="InterPro" id="IPR005130">
    <property type="entry name" value="Ser_deHydtase-like_asu"/>
</dbReference>
<dbReference type="GO" id="GO:0046872">
    <property type="term" value="F:metal ion binding"/>
    <property type="evidence" value="ECO:0007669"/>
    <property type="project" value="UniProtKB-KW"/>
</dbReference>
<keyword evidence="4 11" id="KW-0312">Gluconeogenesis</keyword>
<dbReference type="PATRIC" id="fig|182217.3.peg.544"/>
<dbReference type="PANTHER" id="PTHR30182:SF1">
    <property type="entry name" value="L-SERINE DEHYDRATASE 1"/>
    <property type="match status" value="1"/>
</dbReference>
<organism evidence="14 15">
    <name type="scientific">Helicobacter cetorum (strain ATCC BAA-429 / MIT 00-7128)</name>
    <dbReference type="NCBI Taxonomy" id="182217"/>
    <lineage>
        <taxon>Bacteria</taxon>
        <taxon>Pseudomonadati</taxon>
        <taxon>Campylobacterota</taxon>
        <taxon>Epsilonproteobacteria</taxon>
        <taxon>Campylobacterales</taxon>
        <taxon>Helicobacteraceae</taxon>
        <taxon>Helicobacter</taxon>
    </lineage>
</organism>
<feature type="domain" description="Serine dehydratase beta chain" evidence="13">
    <location>
        <begin position="5"/>
        <end position="155"/>
    </location>
</feature>
<keyword evidence="9 11" id="KW-0456">Lyase</keyword>
<comment type="catalytic activity">
    <reaction evidence="10 11">
        <text>L-serine = pyruvate + NH4(+)</text>
        <dbReference type="Rhea" id="RHEA:19169"/>
        <dbReference type="ChEBI" id="CHEBI:15361"/>
        <dbReference type="ChEBI" id="CHEBI:28938"/>
        <dbReference type="ChEBI" id="CHEBI:33384"/>
        <dbReference type="EC" id="4.3.1.17"/>
    </reaction>
</comment>
<keyword evidence="7 11" id="KW-0408">Iron</keyword>
<dbReference type="SUPFAM" id="SSF143548">
    <property type="entry name" value="Serine metabolism enzymes domain"/>
    <property type="match status" value="1"/>
</dbReference>